<feature type="domain" description="NolW-like" evidence="8">
    <location>
        <begin position="760"/>
        <end position="840"/>
    </location>
</feature>
<evidence type="ECO:0000256" key="5">
    <source>
        <dbReference type="RuleBase" id="RU004004"/>
    </source>
</evidence>
<feature type="domain" description="NolW-like" evidence="8">
    <location>
        <begin position="37"/>
        <end position="96"/>
    </location>
</feature>
<dbReference type="PANTHER" id="PTHR30332">
    <property type="entry name" value="PROBABLE GENERAL SECRETION PATHWAY PROTEIN D"/>
    <property type="match status" value="1"/>
</dbReference>
<sequence length="1265" mass="138655">MLLVFGSLCGGGSFLQAQNGQTVDTDTKNESNATKFEVYQLQHQSPTYVKTLLQGFLKDQADRVETGAIEEQQLLIVRGPEEVHQLVADLIKKVDKKTTAAPGKKPAELNPALNSAPLAEQSMETIRCRPDSLLAAQQIARKFLETEPGSKVTIEPQNSLLLVLASPRKYQELNQKLTAARLLVEKTALVNVPGASRNNRAEAGRNIEDMYYPRYHSADRLEQKIQQLLGKRLIRDPQRTAGRYQIQSRDGARLTLEFQSEQNRLFMTGREGLVDQFAELVHSLDSSTEVGAAKVSIVPVRNSKPETVRKAIKAYMSGYRAEQGAEAKPAVPEGEPQSMVAPQKEGIQQINFQNGLNPNNLSFQIEGNPNDLDMDLDDEARLRSRLGELSNNVQIQTLDDLDLIILRGRDEDVQEISRIIEQIEQLSIDAEPEIEVIPLKHVSGRSLEALANQISEQLVGGRQGRAFVTALGNPNSILLIGWGEAFGAMKELVERLDEPVDPESEMQLFALEHADATAAMQSVLQFFTPQGGLSPTVNVITDNRTNSLIVRGAPRDLLQVSALIKRLDLPGGEAVNQVRTYKLKNTLANDLAAVIQEAINAARGQGAGGKSKVLELLTVDAEGEKLLKTGALQDVRITPDPRTNTLIISAPEDSLALLDALIDQLDREPTEQAQIKVFRIVNGDAASLIQMLRALIPSSTGLALGPQLPGSGGETSLIPLRFSIDERTNSIIASGSTNDLALIEALLIRLDAKDVLERKTTVYKLRNAPAFDVYEAINEFLRDERRVREAATEATNRFLQVEREVVVVSEEVSNSIILSATPEYYDRILGLIKELDEQPPMVMIQVLIAELALNDTDEFGVELGLQDSLLFDRSLLGDLLTTTNTTQVTNANGVTTITEEIIQGATNQPGFDFNNNPLGNSGSTKSLSTAGDVAGQAISHFDVGRVNSQLGFGGLVLSAGSENINILVRALKESRRLDVLSRPQIMTLDNQPAFIQVGERVPRVVNTTLNQFGQVNTVELENVGLIVAVTPRISPEGNVVMEIDAEKSELGSEAEGIPISTSADGEVLRSPRINLTTASTTVSADNGETIILGGLITKSTSKVARRVPYLADIPILGDLFRFDSRAVRRTELMIILTPYIINNPQDMERLKQIEEARMHWCAADISAIHYDTGYCLDGSCDLETELQVIFPDDDPRGVMPPPETLNMQPTPIPGSIAPPDSIQPMMMQEDQVFRQQVSLPNEIQPVVSKKQPAWWQRKSSASKTK</sequence>
<dbReference type="Gene3D" id="3.30.1370.120">
    <property type="match status" value="6"/>
</dbReference>
<feature type="domain" description="NolW-like" evidence="8">
    <location>
        <begin position="578"/>
        <end position="669"/>
    </location>
</feature>
<dbReference type="KEGG" id="plon:Pla110_03000"/>
<reference evidence="9 10" key="1">
    <citation type="submission" date="2019-02" db="EMBL/GenBank/DDBJ databases">
        <title>Deep-cultivation of Planctomycetes and their phenomic and genomic characterization uncovers novel biology.</title>
        <authorList>
            <person name="Wiegand S."/>
            <person name="Jogler M."/>
            <person name="Boedeker C."/>
            <person name="Pinto D."/>
            <person name="Vollmers J."/>
            <person name="Rivas-Marin E."/>
            <person name="Kohn T."/>
            <person name="Peeters S.H."/>
            <person name="Heuer A."/>
            <person name="Rast P."/>
            <person name="Oberbeckmann S."/>
            <person name="Bunk B."/>
            <person name="Jeske O."/>
            <person name="Meyerdierks A."/>
            <person name="Storesund J.E."/>
            <person name="Kallscheuer N."/>
            <person name="Luecker S."/>
            <person name="Lage O.M."/>
            <person name="Pohl T."/>
            <person name="Merkel B.J."/>
            <person name="Hornburger P."/>
            <person name="Mueller R.-W."/>
            <person name="Bruemmer F."/>
            <person name="Labrenz M."/>
            <person name="Spormann A.M."/>
            <person name="Op den Camp H."/>
            <person name="Overmann J."/>
            <person name="Amann R."/>
            <person name="Jetten M.S.M."/>
            <person name="Mascher T."/>
            <person name="Medema M.H."/>
            <person name="Devos D.P."/>
            <person name="Kaster A.-K."/>
            <person name="Ovreas L."/>
            <person name="Rohde M."/>
            <person name="Galperin M.Y."/>
            <person name="Jogler C."/>
        </authorList>
    </citation>
    <scope>NUCLEOTIDE SEQUENCE [LARGE SCALE GENOMIC DNA]</scope>
    <source>
        <strain evidence="9 10">Pla110</strain>
    </source>
</reference>
<evidence type="ECO:0000256" key="4">
    <source>
        <dbReference type="RuleBase" id="RU004003"/>
    </source>
</evidence>
<dbReference type="InterPro" id="IPR004846">
    <property type="entry name" value="T2SS/T3SS_dom"/>
</dbReference>
<proteinExistence type="inferred from homology"/>
<dbReference type="PROSITE" id="PS00875">
    <property type="entry name" value="T2SP_D"/>
    <property type="match status" value="1"/>
</dbReference>
<dbReference type="AlphaFoldDB" id="A0A518CH94"/>
<evidence type="ECO:0000313" key="9">
    <source>
        <dbReference type="EMBL" id="QDU78596.1"/>
    </source>
</evidence>
<comment type="similarity">
    <text evidence="4">Belongs to the bacterial secretin family.</text>
</comment>
<accession>A0A518CH94</accession>
<evidence type="ECO:0000313" key="10">
    <source>
        <dbReference type="Proteomes" id="UP000317178"/>
    </source>
</evidence>
<evidence type="ECO:0000256" key="2">
    <source>
        <dbReference type="ARBA" id="ARBA00022729"/>
    </source>
</evidence>
<feature type="domain" description="NolW-like" evidence="8">
    <location>
        <begin position="676"/>
        <end position="751"/>
    </location>
</feature>
<evidence type="ECO:0000259" key="8">
    <source>
        <dbReference type="Pfam" id="PF03958"/>
    </source>
</evidence>
<evidence type="ECO:0000256" key="6">
    <source>
        <dbReference type="SAM" id="MobiDB-lite"/>
    </source>
</evidence>
<dbReference type="InterPro" id="IPR005644">
    <property type="entry name" value="NolW-like"/>
</dbReference>
<dbReference type="PRINTS" id="PR00811">
    <property type="entry name" value="BCTERIALGSPD"/>
</dbReference>
<dbReference type="PANTHER" id="PTHR30332:SF24">
    <property type="entry name" value="SECRETIN GSPD-RELATED"/>
    <property type="match status" value="1"/>
</dbReference>
<evidence type="ECO:0000256" key="3">
    <source>
        <dbReference type="ARBA" id="ARBA00023136"/>
    </source>
</evidence>
<dbReference type="GO" id="GO:0009279">
    <property type="term" value="C:cell outer membrane"/>
    <property type="evidence" value="ECO:0007669"/>
    <property type="project" value="UniProtKB-SubCell"/>
</dbReference>
<dbReference type="InterPro" id="IPR004845">
    <property type="entry name" value="T2SS_GspD_CS"/>
</dbReference>
<name>A0A518CH94_9PLAN</name>
<dbReference type="Pfam" id="PF00263">
    <property type="entry name" value="Secretin"/>
    <property type="match status" value="1"/>
</dbReference>
<dbReference type="EMBL" id="CP036281">
    <property type="protein sequence ID" value="QDU78596.1"/>
    <property type="molecule type" value="Genomic_DNA"/>
</dbReference>
<feature type="domain" description="NolW-like" evidence="8">
    <location>
        <begin position="507"/>
        <end position="571"/>
    </location>
</feature>
<protein>
    <submittedName>
        <fullName evidence="9">Type II secretion system protein D</fullName>
    </submittedName>
</protein>
<dbReference type="GO" id="GO:0009306">
    <property type="term" value="P:protein secretion"/>
    <property type="evidence" value="ECO:0007669"/>
    <property type="project" value="InterPro"/>
</dbReference>
<dbReference type="InterPro" id="IPR001775">
    <property type="entry name" value="GspD/PilQ"/>
</dbReference>
<comment type="subcellular location">
    <subcellularLocation>
        <location evidence="5">Cell outer membrane</location>
    </subcellularLocation>
    <subcellularLocation>
        <location evidence="1">Membrane</location>
    </subcellularLocation>
</comment>
<gene>
    <name evidence="9" type="primary">pulD</name>
    <name evidence="9" type="ORF">Pla110_03000</name>
</gene>
<evidence type="ECO:0000256" key="1">
    <source>
        <dbReference type="ARBA" id="ARBA00004370"/>
    </source>
</evidence>
<evidence type="ECO:0000259" key="7">
    <source>
        <dbReference type="Pfam" id="PF00263"/>
    </source>
</evidence>
<dbReference type="Proteomes" id="UP000317178">
    <property type="component" value="Chromosome"/>
</dbReference>
<keyword evidence="10" id="KW-1185">Reference proteome</keyword>
<dbReference type="Pfam" id="PF03958">
    <property type="entry name" value="Secretin_N"/>
    <property type="match status" value="5"/>
</dbReference>
<feature type="domain" description="Type II/III secretion system secretin-like" evidence="7">
    <location>
        <begin position="970"/>
        <end position="1141"/>
    </location>
</feature>
<dbReference type="InterPro" id="IPR038591">
    <property type="entry name" value="NolW-like_sf"/>
</dbReference>
<keyword evidence="2" id="KW-0732">Signal</keyword>
<keyword evidence="3" id="KW-0472">Membrane</keyword>
<keyword evidence="5" id="KW-0813">Transport</keyword>
<dbReference type="GO" id="GO:0015627">
    <property type="term" value="C:type II protein secretion system complex"/>
    <property type="evidence" value="ECO:0007669"/>
    <property type="project" value="TreeGrafter"/>
</dbReference>
<feature type="region of interest" description="Disordered" evidence="6">
    <location>
        <begin position="1243"/>
        <end position="1265"/>
    </location>
</feature>
<dbReference type="InterPro" id="IPR050810">
    <property type="entry name" value="Bact_Secretion_Sys_Channel"/>
</dbReference>
<organism evidence="9 10">
    <name type="scientific">Polystyrenella longa</name>
    <dbReference type="NCBI Taxonomy" id="2528007"/>
    <lineage>
        <taxon>Bacteria</taxon>
        <taxon>Pseudomonadati</taxon>
        <taxon>Planctomycetota</taxon>
        <taxon>Planctomycetia</taxon>
        <taxon>Planctomycetales</taxon>
        <taxon>Planctomycetaceae</taxon>
        <taxon>Polystyrenella</taxon>
    </lineage>
</organism>